<organism evidence="3 4">
    <name type="scientific">Candidatus Kryptonium thompsonii</name>
    <dbReference type="NCBI Taxonomy" id="1633631"/>
    <lineage>
        <taxon>Bacteria</taxon>
        <taxon>Pseudomonadati</taxon>
        <taxon>Candidatus Kryptoniota</taxon>
        <taxon>Candidatus Kryptonium</taxon>
    </lineage>
</organism>
<dbReference type="Pfam" id="PF03787">
    <property type="entry name" value="RAMPs"/>
    <property type="match status" value="1"/>
</dbReference>
<dbReference type="NCBIfam" id="TIGR01898">
    <property type="entry name" value="cas_TM1791_cmr6"/>
    <property type="match status" value="1"/>
</dbReference>
<dbReference type="Proteomes" id="UP000182200">
    <property type="component" value="Unassembled WGS sequence"/>
</dbReference>
<dbReference type="RefSeq" id="WP_075426195.1">
    <property type="nucleotide sequence ID" value="NZ_CZVI01000044.1"/>
</dbReference>
<reference evidence="3 4" key="1">
    <citation type="submission" date="2015-11" db="EMBL/GenBank/DDBJ databases">
        <authorList>
            <person name="Varghese N."/>
        </authorList>
    </citation>
    <scope>NUCLEOTIDE SEQUENCE [LARGE SCALE GENOMIC DNA]</scope>
    <source>
        <strain evidence="3 4">JGI-8</strain>
    </source>
</reference>
<dbReference type="InterPro" id="IPR010172">
    <property type="entry name" value="CRISPR-assoc_prot_TM1791"/>
</dbReference>
<evidence type="ECO:0000313" key="4">
    <source>
        <dbReference type="Proteomes" id="UP000182200"/>
    </source>
</evidence>
<gene>
    <name evidence="3" type="ORF">JGI8_01939</name>
</gene>
<evidence type="ECO:0000313" key="3">
    <source>
        <dbReference type="EMBL" id="CUS94177.1"/>
    </source>
</evidence>
<proteinExistence type="predicted"/>
<comment type="caution">
    <text evidence="3">The sequence shown here is derived from an EMBL/GenBank/DDBJ whole genome shotgun (WGS) entry which is preliminary data.</text>
</comment>
<dbReference type="EMBL" id="CZVI01000044">
    <property type="protein sequence ID" value="CUS94177.1"/>
    <property type="molecule type" value="Genomic_DNA"/>
</dbReference>
<name>A0ABP2B3K6_9BACT</name>
<dbReference type="PANTHER" id="PTHR39965:SF1">
    <property type="entry name" value="CRISPR SYSTEM CMR SUBUNIT CMR6"/>
    <property type="match status" value="1"/>
</dbReference>
<dbReference type="PANTHER" id="PTHR39965">
    <property type="entry name" value="CRISPR SYSTEM CMR SUBUNIT CMR6"/>
    <property type="match status" value="1"/>
</dbReference>
<keyword evidence="4" id="KW-1185">Reference proteome</keyword>
<accession>A0ABP2B3K6</accession>
<keyword evidence="1" id="KW-0051">Antiviral defense</keyword>
<feature type="domain" description="CRISPR type III-associated protein" evidence="2">
    <location>
        <begin position="129"/>
        <end position="310"/>
    </location>
</feature>
<evidence type="ECO:0000256" key="1">
    <source>
        <dbReference type="ARBA" id="ARBA00023118"/>
    </source>
</evidence>
<protein>
    <submittedName>
        <fullName evidence="3">CRISPR-associated protein Cmr6</fullName>
    </submittedName>
</protein>
<sequence length="311" mass="35381">MSAKKSKGFKKEAGTGKMKSIKGEKPEIEYRFYNPIDTKYILYSEIFKKGSDFEKNINLLFSRLIPEISSERSENKGKHLDFVIKEFDNFKNKLQIFSLLSSRRESFIKSLEDVGFISRGFSALCQWRLIIGLGGVHPEETSMTLHHIYGIPYIPGSAVKGVTRHWAVLKFADRSGQDVNRISNALENGENLDIEVEGIKFSDLIEIFGTQGKVGRVIFMDAYPLREDAINLKIDIMNPHYPDYYSGKQPPADWQNPNPIKFLTVEKTHFQFYLISQDSSLLQKSEVLLKEALGKFGIGAKTSLGYGIFEI</sequence>
<evidence type="ECO:0000259" key="2">
    <source>
        <dbReference type="Pfam" id="PF03787"/>
    </source>
</evidence>
<dbReference type="InterPro" id="IPR005537">
    <property type="entry name" value="RAMP_III_fam"/>
</dbReference>